<comment type="subcellular location">
    <subcellularLocation>
        <location evidence="1">Cell membrane</location>
        <topology evidence="1">Multi-pass membrane protein</topology>
    </subcellularLocation>
</comment>
<keyword evidence="3" id="KW-1003">Cell membrane</keyword>
<keyword evidence="5 7" id="KW-1133">Transmembrane helix</keyword>
<organism evidence="8 9">
    <name type="scientific">Luteimonas endophytica</name>
    <dbReference type="NCBI Taxonomy" id="3042023"/>
    <lineage>
        <taxon>Bacteria</taxon>
        <taxon>Pseudomonadati</taxon>
        <taxon>Pseudomonadota</taxon>
        <taxon>Gammaproteobacteria</taxon>
        <taxon>Lysobacterales</taxon>
        <taxon>Lysobacteraceae</taxon>
        <taxon>Luteimonas</taxon>
    </lineage>
</organism>
<comment type="similarity">
    <text evidence="2">Belongs to the UPF0410 family.</text>
</comment>
<name>A0ABT6JCT6_9GAMM</name>
<dbReference type="InterPro" id="IPR007341">
    <property type="entry name" value="Transgly_assoc"/>
</dbReference>
<dbReference type="Proteomes" id="UP001156940">
    <property type="component" value="Unassembled WGS sequence"/>
</dbReference>
<feature type="transmembrane region" description="Helical" evidence="7">
    <location>
        <begin position="6"/>
        <end position="26"/>
    </location>
</feature>
<keyword evidence="9" id="KW-1185">Reference proteome</keyword>
<dbReference type="EMBL" id="JARXRM010000043">
    <property type="protein sequence ID" value="MDH5824023.1"/>
    <property type="molecule type" value="Genomic_DNA"/>
</dbReference>
<feature type="transmembrane region" description="Helical" evidence="7">
    <location>
        <begin position="33"/>
        <end position="52"/>
    </location>
</feature>
<evidence type="ECO:0000256" key="3">
    <source>
        <dbReference type="ARBA" id="ARBA00022475"/>
    </source>
</evidence>
<evidence type="ECO:0000256" key="6">
    <source>
        <dbReference type="ARBA" id="ARBA00023136"/>
    </source>
</evidence>
<proteinExistence type="inferred from homology"/>
<dbReference type="PANTHER" id="PTHR33884:SF7">
    <property type="entry name" value="BSL8023 PROTEIN"/>
    <property type="match status" value="1"/>
</dbReference>
<dbReference type="Pfam" id="PF04226">
    <property type="entry name" value="Transgly_assoc"/>
    <property type="match status" value="1"/>
</dbReference>
<dbReference type="RefSeq" id="WP_280575321.1">
    <property type="nucleotide sequence ID" value="NZ_JARXRM010000043.1"/>
</dbReference>
<feature type="transmembrane region" description="Helical" evidence="7">
    <location>
        <begin position="64"/>
        <end position="84"/>
    </location>
</feature>
<evidence type="ECO:0000313" key="8">
    <source>
        <dbReference type="EMBL" id="MDH5824023.1"/>
    </source>
</evidence>
<evidence type="ECO:0000313" key="9">
    <source>
        <dbReference type="Proteomes" id="UP001156940"/>
    </source>
</evidence>
<keyword evidence="4 7" id="KW-0812">Transmembrane</keyword>
<evidence type="ECO:0000256" key="5">
    <source>
        <dbReference type="ARBA" id="ARBA00022989"/>
    </source>
</evidence>
<reference evidence="8 9" key="1">
    <citation type="submission" date="2023-04" db="EMBL/GenBank/DDBJ databases">
        <title>Luteimonas endophyticus RD2P54.</title>
        <authorList>
            <person name="Sun J.-Q."/>
        </authorList>
    </citation>
    <scope>NUCLEOTIDE SEQUENCE [LARGE SCALE GENOMIC DNA]</scope>
    <source>
        <strain evidence="8 9">RD2P54</strain>
    </source>
</reference>
<dbReference type="PANTHER" id="PTHR33884">
    <property type="entry name" value="UPF0410 PROTEIN YMGE"/>
    <property type="match status" value="1"/>
</dbReference>
<accession>A0ABT6JCT6</accession>
<keyword evidence="6 7" id="KW-0472">Membrane</keyword>
<gene>
    <name evidence="8" type="ORF">QFW77_13655</name>
</gene>
<protein>
    <submittedName>
        <fullName evidence="8">GlsB/YeaQ/YmgE family stress response membrane protein</fullName>
    </submittedName>
</protein>
<comment type="caution">
    <text evidence="8">The sequence shown here is derived from an EMBL/GenBank/DDBJ whole genome shotgun (WGS) entry which is preliminary data.</text>
</comment>
<evidence type="ECO:0000256" key="2">
    <source>
        <dbReference type="ARBA" id="ARBA00011006"/>
    </source>
</evidence>
<evidence type="ECO:0000256" key="4">
    <source>
        <dbReference type="ARBA" id="ARBA00022692"/>
    </source>
</evidence>
<evidence type="ECO:0000256" key="7">
    <source>
        <dbReference type="SAM" id="Phobius"/>
    </source>
</evidence>
<sequence length="87" mass="8985">MEPFGTSNWLAIIVLGLVAGVLARVVTPGRRRLGLIPTALLGIGGALLASWIGQRMGWYASGEAAGFIGALLGAVLILGIAQLFRGR</sequence>
<evidence type="ECO:0000256" key="1">
    <source>
        <dbReference type="ARBA" id="ARBA00004651"/>
    </source>
</evidence>